<keyword evidence="4" id="KW-0175">Coiled coil</keyword>
<dbReference type="Gene3D" id="3.30.40.10">
    <property type="entry name" value="Zinc/RING finger domain, C3HC4 (zinc finger)"/>
    <property type="match status" value="1"/>
</dbReference>
<keyword evidence="6" id="KW-1185">Reference proteome</keyword>
<keyword evidence="1 3" id="KW-0479">Metal-binding</keyword>
<gene>
    <name evidence="7" type="primary">LOC108020145</name>
</gene>
<dbReference type="Pfam" id="PF13639">
    <property type="entry name" value="zf-RING_2"/>
    <property type="match status" value="1"/>
</dbReference>
<evidence type="ECO:0000313" key="7">
    <source>
        <dbReference type="RefSeq" id="XP_016943738.2"/>
    </source>
</evidence>
<dbReference type="GeneID" id="108020145"/>
<dbReference type="InterPro" id="IPR037381">
    <property type="entry name" value="RFWD3"/>
</dbReference>
<evidence type="ECO:0000256" key="4">
    <source>
        <dbReference type="SAM" id="Coils"/>
    </source>
</evidence>
<keyword evidence="1 3" id="KW-0863">Zinc-finger</keyword>
<accession>A0AB39ZV94</accession>
<feature type="domain" description="RING-type" evidence="5">
    <location>
        <begin position="106"/>
        <end position="149"/>
    </location>
</feature>
<evidence type="ECO:0000256" key="3">
    <source>
        <dbReference type="PROSITE-ProRule" id="PRU00175"/>
    </source>
</evidence>
<sequence length="171" mass="20024">MNKSLANQKPKPRSTSKMLKREVVEELLEQRKLGVQRTQQLTENGNKVPTLKKLREQENELFKQLQEEMKKTEGLRQRIKAHEEAINNATSELRKKLETIDAENSCCICLLNWSARGHHRLVSLKCGHLFGKTCIRTYWRQSNRCPICRVVSYEDDIRQVHPYNCDSTTDE</sequence>
<dbReference type="RefSeq" id="XP_016943738.2">
    <property type="nucleotide sequence ID" value="XM_017088249.4"/>
</dbReference>
<dbReference type="SUPFAM" id="SSF57850">
    <property type="entry name" value="RING/U-box"/>
    <property type="match status" value="1"/>
</dbReference>
<dbReference type="PANTHER" id="PTHR16047:SF7">
    <property type="entry name" value="E3 UBIQUITIN-PROTEIN LIGASE RFWD3"/>
    <property type="match status" value="1"/>
</dbReference>
<dbReference type="InterPro" id="IPR013083">
    <property type="entry name" value="Znf_RING/FYVE/PHD"/>
</dbReference>
<dbReference type="SMART" id="SM00184">
    <property type="entry name" value="RING"/>
    <property type="match status" value="1"/>
</dbReference>
<dbReference type="PROSITE" id="PS50089">
    <property type="entry name" value="ZF_RING_2"/>
    <property type="match status" value="1"/>
</dbReference>
<name>A0AB39ZV94_DROSZ</name>
<dbReference type="AlphaFoldDB" id="A0AB39ZV94"/>
<keyword evidence="2" id="KW-0862">Zinc</keyword>
<evidence type="ECO:0000256" key="1">
    <source>
        <dbReference type="ARBA" id="ARBA00022771"/>
    </source>
</evidence>
<dbReference type="Proteomes" id="UP001652628">
    <property type="component" value="Chromosome 2L"/>
</dbReference>
<dbReference type="GO" id="GO:0036297">
    <property type="term" value="P:interstrand cross-link repair"/>
    <property type="evidence" value="ECO:0007669"/>
    <property type="project" value="InterPro"/>
</dbReference>
<evidence type="ECO:0000256" key="2">
    <source>
        <dbReference type="ARBA" id="ARBA00022833"/>
    </source>
</evidence>
<reference evidence="7" key="1">
    <citation type="submission" date="2025-08" db="UniProtKB">
        <authorList>
            <consortium name="RefSeq"/>
        </authorList>
    </citation>
    <scope>IDENTIFICATION</scope>
</reference>
<evidence type="ECO:0000313" key="6">
    <source>
        <dbReference type="Proteomes" id="UP001652628"/>
    </source>
</evidence>
<proteinExistence type="predicted"/>
<protein>
    <submittedName>
        <fullName evidence="7">E3 ubiquitin-protein ligase rnf8-A</fullName>
    </submittedName>
</protein>
<dbReference type="PANTHER" id="PTHR16047">
    <property type="entry name" value="RFWD3 PROTEIN"/>
    <property type="match status" value="1"/>
</dbReference>
<dbReference type="GO" id="GO:0004842">
    <property type="term" value="F:ubiquitin-protein transferase activity"/>
    <property type="evidence" value="ECO:0007669"/>
    <property type="project" value="InterPro"/>
</dbReference>
<dbReference type="GO" id="GO:0008270">
    <property type="term" value="F:zinc ion binding"/>
    <property type="evidence" value="ECO:0007669"/>
    <property type="project" value="UniProtKB-KW"/>
</dbReference>
<evidence type="ECO:0000259" key="5">
    <source>
        <dbReference type="PROSITE" id="PS50089"/>
    </source>
</evidence>
<dbReference type="GO" id="GO:0016567">
    <property type="term" value="P:protein ubiquitination"/>
    <property type="evidence" value="ECO:0007669"/>
    <property type="project" value="InterPro"/>
</dbReference>
<organism evidence="6 7">
    <name type="scientific">Drosophila suzukii</name>
    <name type="common">Spotted-wing drosophila fruit fly</name>
    <dbReference type="NCBI Taxonomy" id="28584"/>
    <lineage>
        <taxon>Eukaryota</taxon>
        <taxon>Metazoa</taxon>
        <taxon>Ecdysozoa</taxon>
        <taxon>Arthropoda</taxon>
        <taxon>Hexapoda</taxon>
        <taxon>Insecta</taxon>
        <taxon>Pterygota</taxon>
        <taxon>Neoptera</taxon>
        <taxon>Endopterygota</taxon>
        <taxon>Diptera</taxon>
        <taxon>Brachycera</taxon>
        <taxon>Muscomorpha</taxon>
        <taxon>Ephydroidea</taxon>
        <taxon>Drosophilidae</taxon>
        <taxon>Drosophila</taxon>
        <taxon>Sophophora</taxon>
    </lineage>
</organism>
<dbReference type="InterPro" id="IPR001841">
    <property type="entry name" value="Znf_RING"/>
</dbReference>
<dbReference type="GO" id="GO:0005634">
    <property type="term" value="C:nucleus"/>
    <property type="evidence" value="ECO:0007669"/>
    <property type="project" value="InterPro"/>
</dbReference>
<feature type="coiled-coil region" evidence="4">
    <location>
        <begin position="48"/>
        <end position="99"/>
    </location>
</feature>